<evidence type="ECO:0000256" key="2">
    <source>
        <dbReference type="ARBA" id="ARBA00022729"/>
    </source>
</evidence>
<evidence type="ECO:0000256" key="1">
    <source>
        <dbReference type="ARBA" id="ARBA00010088"/>
    </source>
</evidence>
<dbReference type="InterPro" id="IPR051601">
    <property type="entry name" value="Serine_prot/Carboxylest_S33"/>
</dbReference>
<keyword evidence="3" id="KW-0378">Hydrolase</keyword>
<proteinExistence type="inferred from homology"/>
<evidence type="ECO:0000259" key="6">
    <source>
        <dbReference type="Pfam" id="PF08386"/>
    </source>
</evidence>
<reference evidence="8" key="1">
    <citation type="journal article" date="2019" name="Int. J. Syst. Evol. Microbiol.">
        <title>The Global Catalogue of Microorganisms (GCM) 10K type strain sequencing project: providing services to taxonomists for standard genome sequencing and annotation.</title>
        <authorList>
            <consortium name="The Broad Institute Genomics Platform"/>
            <consortium name="The Broad Institute Genome Sequencing Center for Infectious Disease"/>
            <person name="Wu L."/>
            <person name="Ma J."/>
        </authorList>
    </citation>
    <scope>NUCLEOTIDE SEQUENCE [LARGE SCALE GENOMIC DNA]</scope>
    <source>
        <strain evidence="8">NBRC 113072</strain>
    </source>
</reference>
<feature type="signal peptide" evidence="4">
    <location>
        <begin position="1"/>
        <end position="25"/>
    </location>
</feature>
<dbReference type="InterPro" id="IPR029058">
    <property type="entry name" value="AB_hydrolase_fold"/>
</dbReference>
<protein>
    <submittedName>
        <fullName evidence="7">Peptidase</fullName>
    </submittedName>
</protein>
<keyword evidence="2 4" id="KW-0732">Signal</keyword>
<evidence type="ECO:0000313" key="8">
    <source>
        <dbReference type="Proteomes" id="UP001157126"/>
    </source>
</evidence>
<evidence type="ECO:0000256" key="3">
    <source>
        <dbReference type="ARBA" id="ARBA00022801"/>
    </source>
</evidence>
<keyword evidence="8" id="KW-1185">Reference proteome</keyword>
<dbReference type="EMBL" id="BSUO01000001">
    <property type="protein sequence ID" value="GMA40887.1"/>
    <property type="molecule type" value="Genomic_DNA"/>
</dbReference>
<dbReference type="SUPFAM" id="SSF53474">
    <property type="entry name" value="alpha/beta-Hydrolases"/>
    <property type="match status" value="1"/>
</dbReference>
<gene>
    <name evidence="7" type="ORF">GCM10025883_29320</name>
</gene>
<dbReference type="PANTHER" id="PTHR43248">
    <property type="entry name" value="2-SUCCINYL-6-HYDROXY-2,4-CYCLOHEXADIENE-1-CARBOXYLATE SYNTHASE"/>
    <property type="match status" value="1"/>
</dbReference>
<evidence type="ECO:0000256" key="4">
    <source>
        <dbReference type="SAM" id="SignalP"/>
    </source>
</evidence>
<feature type="chain" id="PRO_5045284467" evidence="4">
    <location>
        <begin position="26"/>
        <end position="560"/>
    </location>
</feature>
<comment type="similarity">
    <text evidence="1">Belongs to the peptidase S33 family.</text>
</comment>
<feature type="domain" description="Peptidase S33 tripeptidyl aminopeptidase-like C-terminal" evidence="6">
    <location>
        <begin position="449"/>
        <end position="542"/>
    </location>
</feature>
<dbReference type="Pfam" id="PF08386">
    <property type="entry name" value="Abhydrolase_4"/>
    <property type="match status" value="1"/>
</dbReference>
<evidence type="ECO:0000259" key="5">
    <source>
        <dbReference type="Pfam" id="PF00561"/>
    </source>
</evidence>
<dbReference type="Pfam" id="PF00561">
    <property type="entry name" value="Abhydrolase_1"/>
    <property type="match status" value="1"/>
</dbReference>
<dbReference type="InterPro" id="IPR000073">
    <property type="entry name" value="AB_hydrolase_1"/>
</dbReference>
<dbReference type="InterPro" id="IPR013595">
    <property type="entry name" value="Pept_S33_TAP-like_C"/>
</dbReference>
<comment type="caution">
    <text evidence="7">The sequence shown here is derived from an EMBL/GenBank/DDBJ whole genome shotgun (WGS) entry which is preliminary data.</text>
</comment>
<evidence type="ECO:0000313" key="7">
    <source>
        <dbReference type="EMBL" id="GMA40887.1"/>
    </source>
</evidence>
<name>A0ABQ6ISJ9_9MICO</name>
<feature type="domain" description="AB hydrolase-1" evidence="5">
    <location>
        <begin position="139"/>
        <end position="328"/>
    </location>
</feature>
<sequence>MFRQAGFALGVAVVAPLAFSPVAFAAELTPVDPRPAPGLPAQVNAQIRGLSAAPGPTRPKTSMTMTQYRAQKVRWSAKNCTKATLAAKVAVKEITPKVVVECATVKTPLSWSDLSKGSMDLHFSRVRSTTPTKKAKARVLFVNPGGPGGAAGPMAVSVAATATALRKTHDIVGVDPRGTGGSTALNCPPKALGVSDSRVLTSKVRNEARTNLKNFVAGCVKKYDAYLPHITTLNTVSDHDLVRQLLAGRTVKADWYGVSGGSWMGAWYAQRYPNSLERVVLDANTEFTADWRTSFAAFPMGFQRRFEGQFLPWMARQNKEFKAGSTTKQTKAAYERVRAAAGKGKVTGMRADDVDAIVMMLMYNDESFPLAAQFIAGTDAALRKNGKTDPAIPKEFLEAMGDDADASALTVRTAILCNDTPYTRTPASYEREFRGNIARYPLVAGMHDMVMAGCAYWPYKPAAAPKIDGTRGPVKLMVQTEFDPATPIEGARKAHAANASTRMITVAGAGGHGGYLAMNPCVDKAVNAYLTKGTMLTRDLTCAGTPLPNEKKVFPVTWKP</sequence>
<dbReference type="PANTHER" id="PTHR43248:SF29">
    <property type="entry name" value="TRIPEPTIDYL AMINOPEPTIDASE"/>
    <property type="match status" value="1"/>
</dbReference>
<dbReference type="Gene3D" id="3.40.50.1820">
    <property type="entry name" value="alpha/beta hydrolase"/>
    <property type="match status" value="1"/>
</dbReference>
<dbReference type="Proteomes" id="UP001157126">
    <property type="component" value="Unassembled WGS sequence"/>
</dbReference>
<organism evidence="7 8">
    <name type="scientific">Mobilicoccus caccae</name>
    <dbReference type="NCBI Taxonomy" id="1859295"/>
    <lineage>
        <taxon>Bacteria</taxon>
        <taxon>Bacillati</taxon>
        <taxon>Actinomycetota</taxon>
        <taxon>Actinomycetes</taxon>
        <taxon>Micrococcales</taxon>
        <taxon>Dermatophilaceae</taxon>
        <taxon>Mobilicoccus</taxon>
    </lineage>
</organism>
<accession>A0ABQ6ISJ9</accession>